<dbReference type="SUPFAM" id="SSF53098">
    <property type="entry name" value="Ribonuclease H-like"/>
    <property type="match status" value="1"/>
</dbReference>
<keyword evidence="12" id="KW-0472">Membrane</keyword>
<dbReference type="GO" id="GO:0004519">
    <property type="term" value="F:endonuclease activity"/>
    <property type="evidence" value="ECO:0007669"/>
    <property type="project" value="UniProtKB-KW"/>
</dbReference>
<dbReference type="PANTHER" id="PTHR37984:SF5">
    <property type="entry name" value="PROTEIN NYNRIN-LIKE"/>
    <property type="match status" value="1"/>
</dbReference>
<dbReference type="PROSITE" id="PS00141">
    <property type="entry name" value="ASP_PROTEASE"/>
    <property type="match status" value="1"/>
</dbReference>
<keyword evidence="4" id="KW-0255">Endonuclease</keyword>
<gene>
    <name evidence="15" type="ORF">E5676_scaffold441G00180</name>
    <name evidence="14" type="ORF">E6C27_scaffold778G00570</name>
</gene>
<dbReference type="OrthoDB" id="1738534at2759"/>
<evidence type="ECO:0000313" key="17">
    <source>
        <dbReference type="Proteomes" id="UP000321947"/>
    </source>
</evidence>
<dbReference type="Proteomes" id="UP000321947">
    <property type="component" value="Unassembled WGS sequence"/>
</dbReference>
<evidence type="ECO:0000256" key="12">
    <source>
        <dbReference type="SAM" id="Phobius"/>
    </source>
</evidence>
<name>A0A5A7UB01_CUCMM</name>
<dbReference type="PANTHER" id="PTHR37984">
    <property type="entry name" value="PROTEIN CBG26694"/>
    <property type="match status" value="1"/>
</dbReference>
<keyword evidence="9" id="KW-0695">RNA-directed DNA polymerase</keyword>
<dbReference type="Proteomes" id="UP000321393">
    <property type="component" value="Unassembled WGS sequence"/>
</dbReference>
<dbReference type="GO" id="GO:0004190">
    <property type="term" value="F:aspartic-type endopeptidase activity"/>
    <property type="evidence" value="ECO:0007669"/>
    <property type="project" value="InterPro"/>
</dbReference>
<dbReference type="InterPro" id="IPR041577">
    <property type="entry name" value="RT_RNaseH_2"/>
</dbReference>
<evidence type="ECO:0000256" key="6">
    <source>
        <dbReference type="ARBA" id="ARBA00022842"/>
    </source>
</evidence>
<keyword evidence="8" id="KW-0229">DNA integration</keyword>
<dbReference type="InterPro" id="IPR012337">
    <property type="entry name" value="RNaseH-like_sf"/>
</dbReference>
<evidence type="ECO:0000256" key="9">
    <source>
        <dbReference type="ARBA" id="ARBA00022918"/>
    </source>
</evidence>
<dbReference type="GO" id="GO:0006508">
    <property type="term" value="P:proteolysis"/>
    <property type="evidence" value="ECO:0007669"/>
    <property type="project" value="InterPro"/>
</dbReference>
<evidence type="ECO:0000259" key="13">
    <source>
        <dbReference type="PROSITE" id="PS50994"/>
    </source>
</evidence>
<evidence type="ECO:0000256" key="2">
    <source>
        <dbReference type="ARBA" id="ARBA00022695"/>
    </source>
</evidence>
<dbReference type="GO" id="GO:0003723">
    <property type="term" value="F:RNA binding"/>
    <property type="evidence" value="ECO:0007669"/>
    <property type="project" value="UniProtKB-KW"/>
</dbReference>
<evidence type="ECO:0000313" key="16">
    <source>
        <dbReference type="Proteomes" id="UP000321393"/>
    </source>
</evidence>
<dbReference type="EMBL" id="SSTD01020234">
    <property type="protein sequence ID" value="TYJ95498.1"/>
    <property type="molecule type" value="Genomic_DNA"/>
</dbReference>
<evidence type="ECO:0000256" key="5">
    <source>
        <dbReference type="ARBA" id="ARBA00022801"/>
    </source>
</evidence>
<dbReference type="InterPro" id="IPR001969">
    <property type="entry name" value="Aspartic_peptidase_AS"/>
</dbReference>
<dbReference type="Gene3D" id="2.40.70.10">
    <property type="entry name" value="Acid Proteases"/>
    <property type="match status" value="1"/>
</dbReference>
<keyword evidence="12" id="KW-0812">Transmembrane</keyword>
<proteinExistence type="predicted"/>
<feature type="transmembrane region" description="Helical" evidence="12">
    <location>
        <begin position="842"/>
        <end position="864"/>
    </location>
</feature>
<dbReference type="InterPro" id="IPR056924">
    <property type="entry name" value="SH3_Tf2-1"/>
</dbReference>
<dbReference type="Gene3D" id="3.30.70.270">
    <property type="match status" value="2"/>
</dbReference>
<evidence type="ECO:0000256" key="3">
    <source>
        <dbReference type="ARBA" id="ARBA00022722"/>
    </source>
</evidence>
<dbReference type="InterPro" id="IPR043128">
    <property type="entry name" value="Rev_trsase/Diguanyl_cyclase"/>
</dbReference>
<evidence type="ECO:0000256" key="11">
    <source>
        <dbReference type="SAM" id="MobiDB-lite"/>
    </source>
</evidence>
<sequence>MANTVLRHSPGKMPSRRGGTGVREARRIQPDEQSAPPTDAQTSVEPQIVSDQLSAEAEHLRDFRKYNPKTFDGSMDDPTKAQMWLTSVETIFRYMKCPNDQKVQCAIFFLTDRGTAWWETAERMLGSNVNHITWEQFKESFYEKFFSTSMRSAKQQEFLNLKKDNMTVEQYGAEFDILSRFAPDVVRNEAIGTDKFVSSLKQDLKGFVQAFRPTTHADALRLAMDMSLHERADLFKAAERGSIVTSLLQQEGLLESYLPVVAVGDLMDDTPTSQQGSVFATTRHEAKQAGTVVTCMLPILGHFAFVLFDSGSSHSFISSIFVQHLCLEVKPLSSILYVSTPSGEVILSKEKIKACQVEVANHVLDVTLLVLDIRDFDVILVMDWLSANHASIDCSRKEVLFNPPLTINFKFKGAGTVVLPKVISAMIANKLLSQGTWSILASVVDTREPEVSLSSEPVVREYPNVLPDELPGLPPPNEIDFSIELKPSTVLIFRALYRIASTELKELKDTFVIFFIDDILIYSKIEAEHKEHLHQALETLQANKLYAKFSKCYYRRFVENFSRIASPLTELTRKVTPFIWSPACESSFQELKKKLVTGPVFIVPDGSESFVIYSDASKKGLGCVLMQQGKVVAYASQGVEHEPEKMARVRKADMVADALSWKVSHSTVLIIEQAPLLRDFERAEIAISLNDPYMVEKRRLAEAGQDKEFSISSDDGLMFERCLCVPADSAYKDVPGLEAILLVAKYEERSGRLLVDKLTKSTHFIPRKSTYTTSKWGQLYMTEIVRLHGVPVSIVSDRDARFTSKFWKGLQFALGTMLDFSTVFHPQTNGQTERLNQIFEDMLLPLAWHRLKLCMAGVIGLLFVGRRKDERRKNLKFDVRDMNFFKVAPMKDVLRFEKKGKLSPRFVGPFEILERIGLMLRNRGTALVKVLWRNHGAEEATWERDDDMRP</sequence>
<protein>
    <submittedName>
        <fullName evidence="14">Ty3-gypsy retrotransposon protein</fullName>
    </submittedName>
</protein>
<evidence type="ECO:0000256" key="7">
    <source>
        <dbReference type="ARBA" id="ARBA00022884"/>
    </source>
</evidence>
<feature type="region of interest" description="Disordered" evidence="11">
    <location>
        <begin position="1"/>
        <end position="44"/>
    </location>
</feature>
<feature type="domain" description="Integrase catalytic" evidence="13">
    <location>
        <begin position="722"/>
        <end position="843"/>
    </location>
</feature>
<evidence type="ECO:0000256" key="10">
    <source>
        <dbReference type="ARBA" id="ARBA00023268"/>
    </source>
</evidence>
<dbReference type="InterPro" id="IPR050951">
    <property type="entry name" value="Retrovirus_Pol_polyprotein"/>
</dbReference>
<dbReference type="Pfam" id="PF08284">
    <property type="entry name" value="RVP_2"/>
    <property type="match status" value="1"/>
</dbReference>
<evidence type="ECO:0000256" key="4">
    <source>
        <dbReference type="ARBA" id="ARBA00022759"/>
    </source>
</evidence>
<dbReference type="GO" id="GO:0003964">
    <property type="term" value="F:RNA-directed DNA polymerase activity"/>
    <property type="evidence" value="ECO:0007669"/>
    <property type="project" value="UniProtKB-KW"/>
</dbReference>
<evidence type="ECO:0000313" key="14">
    <source>
        <dbReference type="EMBL" id="KAA0053123.1"/>
    </source>
</evidence>
<dbReference type="PROSITE" id="PS50994">
    <property type="entry name" value="INTEGRASE"/>
    <property type="match status" value="1"/>
</dbReference>
<dbReference type="Gene3D" id="3.30.420.10">
    <property type="entry name" value="Ribonuclease H-like superfamily/Ribonuclease H"/>
    <property type="match status" value="1"/>
</dbReference>
<dbReference type="EMBL" id="SSTE01009956">
    <property type="protein sequence ID" value="KAA0053123.1"/>
    <property type="molecule type" value="Genomic_DNA"/>
</dbReference>
<dbReference type="InterPro" id="IPR043502">
    <property type="entry name" value="DNA/RNA_pol_sf"/>
</dbReference>
<dbReference type="GO" id="GO:0015074">
    <property type="term" value="P:DNA integration"/>
    <property type="evidence" value="ECO:0007669"/>
    <property type="project" value="UniProtKB-KW"/>
</dbReference>
<evidence type="ECO:0000313" key="15">
    <source>
        <dbReference type="EMBL" id="TYJ95498.1"/>
    </source>
</evidence>
<comment type="caution">
    <text evidence="14">The sequence shown here is derived from an EMBL/GenBank/DDBJ whole genome shotgun (WGS) entry which is preliminary data.</text>
</comment>
<dbReference type="InterPro" id="IPR036397">
    <property type="entry name" value="RNaseH_sf"/>
</dbReference>
<keyword evidence="5" id="KW-0378">Hydrolase</keyword>
<dbReference type="Pfam" id="PF17919">
    <property type="entry name" value="RT_RNaseH_2"/>
    <property type="match status" value="1"/>
</dbReference>
<dbReference type="InterPro" id="IPR021109">
    <property type="entry name" value="Peptidase_aspartic_dom_sf"/>
</dbReference>
<evidence type="ECO:0000256" key="1">
    <source>
        <dbReference type="ARBA" id="ARBA00022679"/>
    </source>
</evidence>
<keyword evidence="1" id="KW-0808">Transferase</keyword>
<evidence type="ECO:0000256" key="8">
    <source>
        <dbReference type="ARBA" id="ARBA00022908"/>
    </source>
</evidence>
<keyword evidence="7" id="KW-0694">RNA-binding</keyword>
<reference evidence="16 17" key="1">
    <citation type="submission" date="2019-08" db="EMBL/GenBank/DDBJ databases">
        <title>Draft genome sequences of two oriental melons (Cucumis melo L. var makuwa).</title>
        <authorList>
            <person name="Kwon S.-Y."/>
        </authorList>
    </citation>
    <scope>NUCLEOTIDE SEQUENCE [LARGE SCALE GENOMIC DNA]</scope>
    <source>
        <strain evidence="17">cv. Chang Bougi</strain>
        <strain evidence="16">cv. SW 3</strain>
        <tissue evidence="14">Leaf</tissue>
    </source>
</reference>
<dbReference type="Pfam" id="PF03732">
    <property type="entry name" value="Retrotrans_gag"/>
    <property type="match status" value="1"/>
</dbReference>
<feature type="compositionally biased region" description="Polar residues" evidence="11">
    <location>
        <begin position="31"/>
        <end position="44"/>
    </location>
</feature>
<dbReference type="AlphaFoldDB" id="A0A5A7UB01"/>
<organism evidence="14 16">
    <name type="scientific">Cucumis melo var. makuwa</name>
    <name type="common">Oriental melon</name>
    <dbReference type="NCBI Taxonomy" id="1194695"/>
    <lineage>
        <taxon>Eukaryota</taxon>
        <taxon>Viridiplantae</taxon>
        <taxon>Streptophyta</taxon>
        <taxon>Embryophyta</taxon>
        <taxon>Tracheophyta</taxon>
        <taxon>Spermatophyta</taxon>
        <taxon>Magnoliopsida</taxon>
        <taxon>eudicotyledons</taxon>
        <taxon>Gunneridae</taxon>
        <taxon>Pentapetalae</taxon>
        <taxon>rosids</taxon>
        <taxon>fabids</taxon>
        <taxon>Cucurbitales</taxon>
        <taxon>Cucurbitaceae</taxon>
        <taxon>Benincaseae</taxon>
        <taxon>Cucumis</taxon>
    </lineage>
</organism>
<keyword evidence="6" id="KW-0460">Magnesium</keyword>
<keyword evidence="2" id="KW-0548">Nucleotidyltransferase</keyword>
<dbReference type="InterPro" id="IPR001584">
    <property type="entry name" value="Integrase_cat-core"/>
</dbReference>
<dbReference type="SUPFAM" id="SSF56672">
    <property type="entry name" value="DNA/RNA polymerases"/>
    <property type="match status" value="1"/>
</dbReference>
<keyword evidence="10" id="KW-0511">Multifunctional enzyme</keyword>
<dbReference type="InterPro" id="IPR005162">
    <property type="entry name" value="Retrotrans_gag_dom"/>
</dbReference>
<keyword evidence="3" id="KW-0540">Nuclease</keyword>
<dbReference type="SUPFAM" id="SSF50630">
    <property type="entry name" value="Acid proteases"/>
    <property type="match status" value="1"/>
</dbReference>
<keyword evidence="12" id="KW-1133">Transmembrane helix</keyword>
<dbReference type="Pfam" id="PF24626">
    <property type="entry name" value="SH3_Tf2-1"/>
    <property type="match status" value="1"/>
</dbReference>
<accession>A0A5A7UB01</accession>